<dbReference type="EMBL" id="ATMH01007852">
    <property type="protein sequence ID" value="EPY23139.1"/>
    <property type="molecule type" value="Genomic_DNA"/>
</dbReference>
<dbReference type="Proteomes" id="UP000015354">
    <property type="component" value="Unassembled WGS sequence"/>
</dbReference>
<accession>S9U2Z9</accession>
<proteinExistence type="predicted"/>
<gene>
    <name evidence="3" type="ORF">STCU_07852</name>
</gene>
<protein>
    <submittedName>
        <fullName evidence="3">Uncharacterized protein</fullName>
    </submittedName>
</protein>
<keyword evidence="4" id="KW-1185">Reference proteome</keyword>
<evidence type="ECO:0000256" key="2">
    <source>
        <dbReference type="SAM" id="SignalP"/>
    </source>
</evidence>
<feature type="region of interest" description="Disordered" evidence="1">
    <location>
        <begin position="455"/>
        <end position="498"/>
    </location>
</feature>
<feature type="chain" id="PRO_5004557705" evidence="2">
    <location>
        <begin position="21"/>
        <end position="529"/>
    </location>
</feature>
<evidence type="ECO:0000256" key="1">
    <source>
        <dbReference type="SAM" id="MobiDB-lite"/>
    </source>
</evidence>
<sequence>MFRASKLSLAPLAALKPVLAASVASEDVARRFVGFRSNRRADISALHSVVEKTKGEGLAGNAAVISRAALYLNSHKPETALVELDAVLPKIKDEEVLNMATGLRLFALNQLLDAKEAMLSVSGGATEAEVSDLRSKVRDAYKVLEHHNPTCWMIELASAEYSLYTGDAEGSYVRLGDVEHKIRSFISAERPISPDIATPANTKPHSLLGFQMQRLHDTMAANPTCHSKLVQEAIQKVAVDPSAAENFAAFKKTLGVELTDKEATEVAFALQAASIRHHFHDFFPEAESSEYDLWASPAAQQALANVRAAYTPDTVGISDDMLNTIRTDTLSSVFYGDEAALRALLKNPPKDRSILAAIREQFGRGPSTALSAGDEVVLEAEAAIHATRVSADTAGTPLYAKRLTQLNKALAQQLLYRTQVQKAVSLIEMNRMQDAVDVVTPVNCRGRVRVHVEGLPRAQPRLQGPRPHHQLGQGPQVSGSPPQEPLRPRPAPARVKSRGVSASHLDFRFFLFISSCGDRAEKKNERMSS</sequence>
<dbReference type="OrthoDB" id="276985at2759"/>
<feature type="compositionally biased region" description="Pro residues" evidence="1">
    <location>
        <begin position="482"/>
        <end position="491"/>
    </location>
</feature>
<comment type="caution">
    <text evidence="3">The sequence shown here is derived from an EMBL/GenBank/DDBJ whole genome shotgun (WGS) entry which is preliminary data.</text>
</comment>
<name>S9U2Z9_9TRYP</name>
<evidence type="ECO:0000313" key="4">
    <source>
        <dbReference type="Proteomes" id="UP000015354"/>
    </source>
</evidence>
<organism evidence="3 4">
    <name type="scientific">Strigomonas culicis</name>
    <dbReference type="NCBI Taxonomy" id="28005"/>
    <lineage>
        <taxon>Eukaryota</taxon>
        <taxon>Discoba</taxon>
        <taxon>Euglenozoa</taxon>
        <taxon>Kinetoplastea</taxon>
        <taxon>Metakinetoplastina</taxon>
        <taxon>Trypanosomatida</taxon>
        <taxon>Trypanosomatidae</taxon>
        <taxon>Strigomonadinae</taxon>
        <taxon>Strigomonas</taxon>
    </lineage>
</organism>
<feature type="signal peptide" evidence="2">
    <location>
        <begin position="1"/>
        <end position="20"/>
    </location>
</feature>
<dbReference type="AlphaFoldDB" id="S9U2Z9"/>
<keyword evidence="2" id="KW-0732">Signal</keyword>
<reference evidence="3 4" key="1">
    <citation type="journal article" date="2013" name="PLoS ONE">
        <title>Predicting the Proteins of Angomonas deanei, Strigomonas culicis and Their Respective Endosymbionts Reveals New Aspects of the Trypanosomatidae Family.</title>
        <authorList>
            <person name="Motta M.C."/>
            <person name="Martins A.C."/>
            <person name="de Souza S.S."/>
            <person name="Catta-Preta C.M."/>
            <person name="Silva R."/>
            <person name="Klein C.C."/>
            <person name="de Almeida L.G."/>
            <person name="de Lima Cunha O."/>
            <person name="Ciapina L.P."/>
            <person name="Brocchi M."/>
            <person name="Colabardini A.C."/>
            <person name="de Araujo Lima B."/>
            <person name="Machado C.R."/>
            <person name="de Almeida Soares C.M."/>
            <person name="Probst C.M."/>
            <person name="de Menezes C.B."/>
            <person name="Thompson C.E."/>
            <person name="Bartholomeu D.C."/>
            <person name="Gradia D.F."/>
            <person name="Pavoni D.P."/>
            <person name="Grisard E.C."/>
            <person name="Fantinatti-Garboggini F."/>
            <person name="Marchini F.K."/>
            <person name="Rodrigues-Luiz G.F."/>
            <person name="Wagner G."/>
            <person name="Goldman G.H."/>
            <person name="Fietto J.L."/>
            <person name="Elias M.C."/>
            <person name="Goldman M.H."/>
            <person name="Sagot M.F."/>
            <person name="Pereira M."/>
            <person name="Stoco P.H."/>
            <person name="de Mendonca-Neto R.P."/>
            <person name="Teixeira S.M."/>
            <person name="Maciel T.E."/>
            <person name="de Oliveira Mendes T.A."/>
            <person name="Urmenyi T.P."/>
            <person name="de Souza W."/>
            <person name="Schenkman S."/>
            <person name="de Vasconcelos A.T."/>
        </authorList>
    </citation>
    <scope>NUCLEOTIDE SEQUENCE [LARGE SCALE GENOMIC DNA]</scope>
</reference>
<evidence type="ECO:0000313" key="3">
    <source>
        <dbReference type="EMBL" id="EPY23139.1"/>
    </source>
</evidence>